<dbReference type="PROSITE" id="PS51192">
    <property type="entry name" value="HELICASE_ATP_BIND_1"/>
    <property type="match status" value="1"/>
</dbReference>
<evidence type="ECO:0000256" key="8">
    <source>
        <dbReference type="SAM" id="MobiDB-lite"/>
    </source>
</evidence>
<evidence type="ECO:0000256" key="7">
    <source>
        <dbReference type="RuleBase" id="RU365068"/>
    </source>
</evidence>
<evidence type="ECO:0000259" key="9">
    <source>
        <dbReference type="PROSITE" id="PS51192"/>
    </source>
</evidence>
<evidence type="ECO:0000256" key="5">
    <source>
        <dbReference type="ARBA" id="ARBA00022884"/>
    </source>
</evidence>
<dbReference type="CDD" id="cd17956">
    <property type="entry name" value="DEADc_DDX51"/>
    <property type="match status" value="1"/>
</dbReference>
<dbReference type="InterPro" id="IPR014001">
    <property type="entry name" value="Helicase_ATP-bd"/>
</dbReference>
<evidence type="ECO:0000259" key="10">
    <source>
        <dbReference type="PROSITE" id="PS51194"/>
    </source>
</evidence>
<feature type="compositionally biased region" description="Basic and acidic residues" evidence="8">
    <location>
        <begin position="12"/>
        <end position="35"/>
    </location>
</feature>
<feature type="compositionally biased region" description="Acidic residues" evidence="8">
    <location>
        <begin position="82"/>
        <end position="117"/>
    </location>
</feature>
<dbReference type="InterPro" id="IPR000629">
    <property type="entry name" value="RNA-helicase_DEAD-box_CS"/>
</dbReference>
<evidence type="ECO:0000256" key="6">
    <source>
        <dbReference type="RuleBase" id="RU000492"/>
    </source>
</evidence>
<dbReference type="EMBL" id="JBCLYO010000012">
    <property type="protein sequence ID" value="KAL0084475.1"/>
    <property type="molecule type" value="Genomic_DNA"/>
</dbReference>
<name>A0ABR3AX12_PHYBL</name>
<comment type="catalytic activity">
    <reaction evidence="7">
        <text>ATP + H2O = ADP + phosphate + H(+)</text>
        <dbReference type="Rhea" id="RHEA:13065"/>
        <dbReference type="ChEBI" id="CHEBI:15377"/>
        <dbReference type="ChEBI" id="CHEBI:15378"/>
        <dbReference type="ChEBI" id="CHEBI:30616"/>
        <dbReference type="ChEBI" id="CHEBI:43474"/>
        <dbReference type="ChEBI" id="CHEBI:456216"/>
        <dbReference type="EC" id="3.6.4.13"/>
    </reaction>
</comment>
<dbReference type="Gene3D" id="3.40.50.300">
    <property type="entry name" value="P-loop containing nucleotide triphosphate hydrolases"/>
    <property type="match status" value="2"/>
</dbReference>
<reference evidence="11 12" key="1">
    <citation type="submission" date="2024-04" db="EMBL/GenBank/DDBJ databases">
        <title>Symmetric and asymmetric DNA N6-adenine methylation regulates different biological responses in Mucorales.</title>
        <authorList>
            <consortium name="Lawrence Berkeley National Laboratory"/>
            <person name="Lax C."/>
            <person name="Mondo S.J."/>
            <person name="Osorio-Concepcion M."/>
            <person name="Muszewska A."/>
            <person name="Corrochano-Luque M."/>
            <person name="Gutierrez G."/>
            <person name="Riley R."/>
            <person name="Lipzen A."/>
            <person name="Guo J."/>
            <person name="Hundley H."/>
            <person name="Amirebrahimi M."/>
            <person name="Ng V."/>
            <person name="Lorenzo-Gutierrez D."/>
            <person name="Binder U."/>
            <person name="Yang J."/>
            <person name="Song Y."/>
            <person name="Canovas D."/>
            <person name="Navarro E."/>
            <person name="Freitag M."/>
            <person name="Gabaldon T."/>
            <person name="Grigoriev I.V."/>
            <person name="Corrochano L.M."/>
            <person name="Nicolas F.E."/>
            <person name="Garre V."/>
        </authorList>
    </citation>
    <scope>NUCLEOTIDE SEQUENCE [LARGE SCALE GENOMIC DNA]</scope>
    <source>
        <strain evidence="11 12">L51</strain>
    </source>
</reference>
<evidence type="ECO:0000313" key="11">
    <source>
        <dbReference type="EMBL" id="KAL0084475.1"/>
    </source>
</evidence>
<keyword evidence="2 6" id="KW-0378">Hydrolase</keyword>
<comment type="similarity">
    <text evidence="6">Belongs to the DEAD box helicase family.</text>
</comment>
<keyword evidence="3 6" id="KW-0347">Helicase</keyword>
<evidence type="ECO:0000256" key="1">
    <source>
        <dbReference type="ARBA" id="ARBA00022741"/>
    </source>
</evidence>
<feature type="domain" description="Helicase ATP-binding" evidence="9">
    <location>
        <begin position="216"/>
        <end position="444"/>
    </location>
</feature>
<dbReference type="Proteomes" id="UP001448207">
    <property type="component" value="Unassembled WGS sequence"/>
</dbReference>
<sequence length="647" mass="73271">MFSISRYDGEDEKQTTDSRSMDKKQERLNKLLEKVNRKRKTEQPDTTITKEVVEKKSKKQPKKQNVVSVNTDEKIDTTEESEKGEEIEEMEEVVEEEDNEENDDKEEVEEDEEEEEEGKQKEKEEEEEDESILEAFPDMIGTQAQQSKEDIKLLRSMGIPEWLLQPTVVSPEETCELDQAGLSARIIKRCGDFGLSSFFAVQMAVIPVFLRRQTLYDTRRAPGDLCISAPTGSGKTLAYVLPIVDILSKRVVTRLRALIILPTRDLVVQVKETFDAFVQGTDLKVGTATGQQSFAHEQQSLVGMTKDSYPGGSSRVDILIATPGRLMDHLKDTPNFSLEHLRFLVIDEADRLLNQSFQDWLNQVLQATRPGDPSQEPLEFKTNTYGVPEADAIAPSYLRSHYNLPKTDLDLTKAPAIQKLLFSATLTKDPAKIAGLHLTDPEYISVQVIGDDSTRPEYTTPAGLKEHMVVCNADQKPLMMIYLLHQVGITSGLCFTKSVESTQRLQLLIEAYEELNEGKKTRVAEYSSDLSVSQRKSLMKKFRAGEIDLMICSDLIGRGIDLDCVDTVISYDVPLFMDKYIHRVGRTARAGREGQAYTIVEKQEARHFKEILRDASHLSQVKTLRVEKEDLARYEENYKKALASLKD</sequence>
<evidence type="ECO:0000313" key="12">
    <source>
        <dbReference type="Proteomes" id="UP001448207"/>
    </source>
</evidence>
<dbReference type="InterPro" id="IPR011545">
    <property type="entry name" value="DEAD/DEAH_box_helicase_dom"/>
</dbReference>
<dbReference type="SUPFAM" id="SSF52540">
    <property type="entry name" value="P-loop containing nucleoside triphosphate hydrolases"/>
    <property type="match status" value="2"/>
</dbReference>
<dbReference type="InterPro" id="IPR027417">
    <property type="entry name" value="P-loop_NTPase"/>
</dbReference>
<dbReference type="InterPro" id="IPR001650">
    <property type="entry name" value="Helicase_C-like"/>
</dbReference>
<dbReference type="Pfam" id="PF00270">
    <property type="entry name" value="DEAD"/>
    <property type="match status" value="1"/>
</dbReference>
<feature type="compositionally biased region" description="Basic and acidic residues" evidence="8">
    <location>
        <begin position="71"/>
        <end position="81"/>
    </location>
</feature>
<accession>A0ABR3AX12</accession>
<feature type="domain" description="Helicase C-terminal" evidence="10">
    <location>
        <begin position="463"/>
        <end position="632"/>
    </location>
</feature>
<dbReference type="PROSITE" id="PS00039">
    <property type="entry name" value="DEAD_ATP_HELICASE"/>
    <property type="match status" value="1"/>
</dbReference>
<evidence type="ECO:0000256" key="3">
    <source>
        <dbReference type="ARBA" id="ARBA00022806"/>
    </source>
</evidence>
<dbReference type="CDD" id="cd18787">
    <property type="entry name" value="SF2_C_DEAD"/>
    <property type="match status" value="1"/>
</dbReference>
<keyword evidence="1 6" id="KW-0547">Nucleotide-binding</keyword>
<protein>
    <recommendedName>
        <fullName evidence="7">ATP-dependent RNA helicase</fullName>
        <ecNumber evidence="7">3.6.4.13</ecNumber>
    </recommendedName>
</protein>
<gene>
    <name evidence="11" type="ORF">J3Q64DRAFT_1747809</name>
</gene>
<evidence type="ECO:0000256" key="4">
    <source>
        <dbReference type="ARBA" id="ARBA00022840"/>
    </source>
</evidence>
<dbReference type="EC" id="3.6.4.13" evidence="7"/>
<feature type="region of interest" description="Disordered" evidence="8">
    <location>
        <begin position="1"/>
        <end position="130"/>
    </location>
</feature>
<dbReference type="GO" id="GO:0016787">
    <property type="term" value="F:hydrolase activity"/>
    <property type="evidence" value="ECO:0007669"/>
    <property type="project" value="UniProtKB-KW"/>
</dbReference>
<keyword evidence="4 6" id="KW-0067">ATP-binding</keyword>
<keyword evidence="12" id="KW-1185">Reference proteome</keyword>
<dbReference type="PANTHER" id="PTHR24031">
    <property type="entry name" value="RNA HELICASE"/>
    <property type="match status" value="1"/>
</dbReference>
<dbReference type="PROSITE" id="PS51194">
    <property type="entry name" value="HELICASE_CTER"/>
    <property type="match status" value="1"/>
</dbReference>
<organism evidence="11 12">
    <name type="scientific">Phycomyces blakesleeanus</name>
    <dbReference type="NCBI Taxonomy" id="4837"/>
    <lineage>
        <taxon>Eukaryota</taxon>
        <taxon>Fungi</taxon>
        <taxon>Fungi incertae sedis</taxon>
        <taxon>Mucoromycota</taxon>
        <taxon>Mucoromycotina</taxon>
        <taxon>Mucoromycetes</taxon>
        <taxon>Mucorales</taxon>
        <taxon>Phycomycetaceae</taxon>
        <taxon>Phycomyces</taxon>
    </lineage>
</organism>
<evidence type="ECO:0000256" key="2">
    <source>
        <dbReference type="ARBA" id="ARBA00022801"/>
    </source>
</evidence>
<keyword evidence="5 7" id="KW-0694">RNA-binding</keyword>
<comment type="caution">
    <text evidence="11">The sequence shown here is derived from an EMBL/GenBank/DDBJ whole genome shotgun (WGS) entry which is preliminary data.</text>
</comment>
<dbReference type="SMART" id="SM00487">
    <property type="entry name" value="DEXDc"/>
    <property type="match status" value="1"/>
</dbReference>
<proteinExistence type="inferred from homology"/>
<dbReference type="SMART" id="SM00490">
    <property type="entry name" value="HELICc"/>
    <property type="match status" value="1"/>
</dbReference>
<dbReference type="Pfam" id="PF00271">
    <property type="entry name" value="Helicase_C"/>
    <property type="match status" value="1"/>
</dbReference>
<comment type="function">
    <text evidence="7">RNA helicase.</text>
</comment>
<comment type="domain">
    <text evidence="7">The Q motif is unique to and characteristic of the DEAD box family of RNA helicases and controls ATP binding and hydrolysis.</text>
</comment>